<evidence type="ECO:0000313" key="6">
    <source>
        <dbReference type="Proteomes" id="UP000183670"/>
    </source>
</evidence>
<evidence type="ECO:0000256" key="1">
    <source>
        <dbReference type="PROSITE-ProRule" id="PRU00339"/>
    </source>
</evidence>
<feature type="signal peptide" evidence="2">
    <location>
        <begin position="1"/>
        <end position="21"/>
    </location>
</feature>
<feature type="chain" id="PRO_5010470420" evidence="2">
    <location>
        <begin position="22"/>
        <end position="441"/>
    </location>
</feature>
<dbReference type="Gene3D" id="1.25.40.10">
    <property type="entry name" value="Tetratricopeptide repeat domain"/>
    <property type="match status" value="1"/>
</dbReference>
<keyword evidence="1" id="KW-0802">TPR repeat</keyword>
<dbReference type="RefSeq" id="WP_074557329.1">
    <property type="nucleotide sequence ID" value="NZ_FMYE01000009.1"/>
</dbReference>
<sequence>MKIKTLVAMLLLSAGATTVVAQDASNCNSNSSISHEAVRAGNFKDAYTPWKAVLENCPTLRFYTFTDGYKILKGLMGQIKDRNNADYQKYFNELMNTHDLRIKYTDEFLAKGTKVSSADEALGIKAVDYIAFAPKIDVSQAYQWLSQSVNAVKGESAGATIFYFLQMSLDKLKTDPNHKEQFIQDYLAASEYVDAAIAAEASEAKKKPLLGIKDNLVALFVNSGTADCESLQNIYGPKVEANQTDLAYLKKVIDIMKMMKCTESEAYLQASYYAYKMEPTAEAATGCAYQAFKKGDIDGAVKFFDEAVNLETDNVKKAEKAYAAAAVLASAKKLSQARAYCQKAIGFNENYGAPYILIANLYAMSPNWSDEPALNKCTYFAVIDKLQRAKQVDPSVAEEANKLIGRYSGHTPQAKDLFMLGYKQGDRITISGWIGETTTIR</sequence>
<dbReference type="InterPro" id="IPR011990">
    <property type="entry name" value="TPR-like_helical_dom_sf"/>
</dbReference>
<evidence type="ECO:0000313" key="5">
    <source>
        <dbReference type="Proteomes" id="UP000181870"/>
    </source>
</evidence>
<organism evidence="3 6">
    <name type="scientific">Bacteroides ovatus</name>
    <dbReference type="NCBI Taxonomy" id="28116"/>
    <lineage>
        <taxon>Bacteria</taxon>
        <taxon>Pseudomonadati</taxon>
        <taxon>Bacteroidota</taxon>
        <taxon>Bacteroidia</taxon>
        <taxon>Bacteroidales</taxon>
        <taxon>Bacteroidaceae</taxon>
        <taxon>Bacteroides</taxon>
    </lineage>
</organism>
<reference evidence="5 6" key="1">
    <citation type="submission" date="2016-10" db="EMBL/GenBank/DDBJ databases">
        <authorList>
            <person name="de Groot N.N."/>
        </authorList>
    </citation>
    <scope>NUCLEOTIDE SEQUENCE [LARGE SCALE GENOMIC DNA]</scope>
    <source>
        <strain evidence="3 6">NLAE-zl-C500</strain>
        <strain evidence="4 5">NLAE-zl-C57</strain>
    </source>
</reference>
<dbReference type="SUPFAM" id="SSF48452">
    <property type="entry name" value="TPR-like"/>
    <property type="match status" value="1"/>
</dbReference>
<evidence type="ECO:0000313" key="4">
    <source>
        <dbReference type="EMBL" id="SDI00221.1"/>
    </source>
</evidence>
<protein>
    <submittedName>
        <fullName evidence="3">Uncharacterized protein</fullName>
    </submittedName>
</protein>
<dbReference type="EMBL" id="FMYE01000009">
    <property type="protein sequence ID" value="SDB76491.1"/>
    <property type="molecule type" value="Genomic_DNA"/>
</dbReference>
<feature type="repeat" description="TPR" evidence="1">
    <location>
        <begin position="281"/>
        <end position="314"/>
    </location>
</feature>
<dbReference type="InterPro" id="IPR019734">
    <property type="entry name" value="TPR_rpt"/>
</dbReference>
<evidence type="ECO:0000256" key="2">
    <source>
        <dbReference type="SAM" id="SignalP"/>
    </source>
</evidence>
<gene>
    <name evidence="3" type="ORF">SAMN05192581_100950</name>
    <name evidence="4" type="ORF">SAMN05192582_102115</name>
</gene>
<dbReference type="Proteomes" id="UP000181870">
    <property type="component" value="Unassembled WGS sequence"/>
</dbReference>
<dbReference type="PROSITE" id="PS50005">
    <property type="entry name" value="TPR"/>
    <property type="match status" value="1"/>
</dbReference>
<dbReference type="Proteomes" id="UP000183670">
    <property type="component" value="Unassembled WGS sequence"/>
</dbReference>
<dbReference type="SMART" id="SM00028">
    <property type="entry name" value="TPR"/>
    <property type="match status" value="2"/>
</dbReference>
<keyword evidence="2" id="KW-0732">Signal</keyword>
<evidence type="ECO:0000313" key="3">
    <source>
        <dbReference type="EMBL" id="SDB76491.1"/>
    </source>
</evidence>
<accession>A0A1G6G3J0</accession>
<name>A0A1G6G3J0_BACOV</name>
<dbReference type="AlphaFoldDB" id="A0A1G6G3J0"/>
<proteinExistence type="predicted"/>
<dbReference type="EMBL" id="FNDO01000021">
    <property type="protein sequence ID" value="SDI00221.1"/>
    <property type="molecule type" value="Genomic_DNA"/>
</dbReference>